<accession>U9TAQ5</accession>
<proteinExistence type="predicted"/>
<reference evidence="1" key="1">
    <citation type="submission" date="2013-07" db="EMBL/GenBank/DDBJ databases">
        <title>The genome of an arbuscular mycorrhizal fungus provides insights into the evolution of the oldest plant symbiosis.</title>
        <authorList>
            <consortium name="DOE Joint Genome Institute"/>
            <person name="Tisserant E."/>
            <person name="Malbreil M."/>
            <person name="Kuo A."/>
            <person name="Kohler A."/>
            <person name="Symeonidi A."/>
            <person name="Balestrini R."/>
            <person name="Charron P."/>
            <person name="Duensing N."/>
            <person name="Frei-dit-Frey N."/>
            <person name="Gianinazzi-Pearson V."/>
            <person name="Gilbert B."/>
            <person name="Handa Y."/>
            <person name="Hijri M."/>
            <person name="Kaul R."/>
            <person name="Kawaguchi M."/>
            <person name="Krajinski F."/>
            <person name="Lammers P."/>
            <person name="Lapierre D."/>
            <person name="Masclaux F.G."/>
            <person name="Murat C."/>
            <person name="Morin E."/>
            <person name="Ndikumana S."/>
            <person name="Pagni M."/>
            <person name="Petitpierre D."/>
            <person name="Requena N."/>
            <person name="Rosikiewicz P."/>
            <person name="Riley R."/>
            <person name="Saito K."/>
            <person name="San Clemente H."/>
            <person name="Shapiro H."/>
            <person name="van Tuinen D."/>
            <person name="Becard G."/>
            <person name="Bonfante P."/>
            <person name="Paszkowski U."/>
            <person name="Shachar-Hill Y."/>
            <person name="Young J.P."/>
            <person name="Sanders I.R."/>
            <person name="Henrissat B."/>
            <person name="Rensing S.A."/>
            <person name="Grigoriev I.V."/>
            <person name="Corradi N."/>
            <person name="Roux C."/>
            <person name="Martin F."/>
        </authorList>
    </citation>
    <scope>NUCLEOTIDE SEQUENCE</scope>
    <source>
        <strain evidence="1">DAOM 197198</strain>
    </source>
</reference>
<evidence type="ECO:0000313" key="1">
    <source>
        <dbReference type="EMBL" id="ESA05225.1"/>
    </source>
</evidence>
<dbReference type="HOGENOM" id="CLU_2455910_0_0_1"/>
<organism evidence="1">
    <name type="scientific">Rhizophagus irregularis (strain DAOM 181602 / DAOM 197198 / MUCL 43194)</name>
    <name type="common">Arbuscular mycorrhizal fungus</name>
    <name type="synonym">Glomus intraradices</name>
    <dbReference type="NCBI Taxonomy" id="747089"/>
    <lineage>
        <taxon>Eukaryota</taxon>
        <taxon>Fungi</taxon>
        <taxon>Fungi incertae sedis</taxon>
        <taxon>Mucoromycota</taxon>
        <taxon>Glomeromycotina</taxon>
        <taxon>Glomeromycetes</taxon>
        <taxon>Glomerales</taxon>
        <taxon>Glomeraceae</taxon>
        <taxon>Rhizophagus</taxon>
    </lineage>
</organism>
<protein>
    <submittedName>
        <fullName evidence="1">Uncharacterized protein</fullName>
    </submittedName>
</protein>
<gene>
    <name evidence="1" type="ORF">GLOINDRAFT_35802</name>
</gene>
<sequence length="89" mass="10426">MSLDNEINLLLLESQAEMLYDFVERNTELFSKNPLQQPLIPTDVFLMTKYLINDKYDFDYESQPDFSKLGAYDTFISGIAVQPKPRIQR</sequence>
<dbReference type="EMBL" id="KI293307">
    <property type="protein sequence ID" value="ESA05225.1"/>
    <property type="molecule type" value="Genomic_DNA"/>
</dbReference>
<name>U9TAQ5_RHIID</name>
<dbReference type="AlphaFoldDB" id="U9TAQ5"/>